<gene>
    <name evidence="1" type="ORF">HW561_14835</name>
</gene>
<dbReference type="RefSeq" id="WP_176866123.1">
    <property type="nucleotide sequence ID" value="NZ_JABXWT010000009.1"/>
</dbReference>
<dbReference type="Proteomes" id="UP000630805">
    <property type="component" value="Unassembled WGS sequence"/>
</dbReference>
<evidence type="ECO:0008006" key="3">
    <source>
        <dbReference type="Google" id="ProtNLM"/>
    </source>
</evidence>
<organism evidence="1 2">
    <name type="scientific">Ruegeria haliotis</name>
    <dbReference type="NCBI Taxonomy" id="2747601"/>
    <lineage>
        <taxon>Bacteria</taxon>
        <taxon>Pseudomonadati</taxon>
        <taxon>Pseudomonadota</taxon>
        <taxon>Alphaproteobacteria</taxon>
        <taxon>Rhodobacterales</taxon>
        <taxon>Roseobacteraceae</taxon>
        <taxon>Ruegeria</taxon>
    </lineage>
</organism>
<name>A0ABX2PUL6_9RHOB</name>
<evidence type="ECO:0000313" key="1">
    <source>
        <dbReference type="EMBL" id="NVO57066.1"/>
    </source>
</evidence>
<accession>A0ABX2PUL6</accession>
<protein>
    <recommendedName>
        <fullName evidence="3">SET domain-containing protein</fullName>
    </recommendedName>
</protein>
<evidence type="ECO:0000313" key="2">
    <source>
        <dbReference type="Proteomes" id="UP000630805"/>
    </source>
</evidence>
<dbReference type="EMBL" id="JABXWT010000009">
    <property type="protein sequence ID" value="NVO57066.1"/>
    <property type="molecule type" value="Genomic_DNA"/>
</dbReference>
<keyword evidence="2" id="KW-1185">Reference proteome</keyword>
<comment type="caution">
    <text evidence="1">The sequence shown here is derived from an EMBL/GenBank/DDBJ whole genome shotgun (WGS) entry which is preliminary data.</text>
</comment>
<reference evidence="1 2" key="1">
    <citation type="submission" date="2020-06" db="EMBL/GenBank/DDBJ databases">
        <authorList>
            <person name="Cao W.R."/>
        </authorList>
    </citation>
    <scope>NUCLEOTIDE SEQUENCE [LARGE SCALE GENOMIC DNA]</scope>
    <source>
        <strain evidence="1 2">B1Z28</strain>
    </source>
</reference>
<proteinExistence type="predicted"/>
<sequence>MIDAAHGFCPIGRFVDHSATNAKLCYNMFQIHQYPVAKSQCLAHLHAGVSAFGKRSHQICDNKCKRADIAPRSEKRAAL</sequence>